<dbReference type="PIRSF" id="PIRSF004682">
    <property type="entry name" value="GmhB"/>
    <property type="match status" value="1"/>
</dbReference>
<accession>A0A5B9W3W1</accession>
<evidence type="ECO:0000256" key="2">
    <source>
        <dbReference type="ARBA" id="ARBA00022490"/>
    </source>
</evidence>
<dbReference type="InterPro" id="IPR006549">
    <property type="entry name" value="HAD-SF_hydro_IIIA"/>
</dbReference>
<dbReference type="NCBIfam" id="TIGR01656">
    <property type="entry name" value="Histidinol-ppas"/>
    <property type="match status" value="1"/>
</dbReference>
<evidence type="ECO:0000256" key="10">
    <source>
        <dbReference type="PIRSR" id="PIRSR004682-4"/>
    </source>
</evidence>
<keyword evidence="13" id="KW-1185">Reference proteome</keyword>
<dbReference type="OrthoDB" id="9801899at2"/>
<feature type="active site" description="Proton donor" evidence="8">
    <location>
        <position position="12"/>
    </location>
</feature>
<dbReference type="AlphaFoldDB" id="A0A5B9W3W1"/>
<protein>
    <recommendedName>
        <fullName evidence="6 7">D,D-heptose 1,7-bisphosphate phosphatase</fullName>
        <ecNumber evidence="7">3.1.3.-</ecNumber>
    </recommendedName>
</protein>
<feature type="binding site" evidence="10">
    <location>
        <position position="93"/>
    </location>
    <ligand>
        <name>Zn(2+)</name>
        <dbReference type="ChEBI" id="CHEBI:29105"/>
    </ligand>
</feature>
<dbReference type="InterPro" id="IPR006543">
    <property type="entry name" value="Histidinol-phos"/>
</dbReference>
<dbReference type="Gene3D" id="3.40.50.1000">
    <property type="entry name" value="HAD superfamily/HAD-like"/>
    <property type="match status" value="1"/>
</dbReference>
<comment type="subcellular location">
    <subcellularLocation>
        <location evidence="1 7">Cytoplasm</location>
    </subcellularLocation>
</comment>
<feature type="binding site" evidence="10">
    <location>
        <position position="12"/>
    </location>
    <ligand>
        <name>Mg(2+)</name>
        <dbReference type="ChEBI" id="CHEBI:18420"/>
    </ligand>
</feature>
<dbReference type="GO" id="GO:0016791">
    <property type="term" value="F:phosphatase activity"/>
    <property type="evidence" value="ECO:0007669"/>
    <property type="project" value="InterPro"/>
</dbReference>
<feature type="binding site" evidence="10">
    <location>
        <position position="106"/>
    </location>
    <ligand>
        <name>Zn(2+)</name>
        <dbReference type="ChEBI" id="CHEBI:29105"/>
    </ligand>
</feature>
<name>A0A5B9W3W1_9BACT</name>
<evidence type="ECO:0000256" key="11">
    <source>
        <dbReference type="SAM" id="MobiDB-lite"/>
    </source>
</evidence>
<comment type="similarity">
    <text evidence="7">Belongs to the gmhB family.</text>
</comment>
<evidence type="ECO:0000256" key="1">
    <source>
        <dbReference type="ARBA" id="ARBA00004496"/>
    </source>
</evidence>
<dbReference type="KEGG" id="agv:OJF2_33170"/>
<evidence type="ECO:0000256" key="8">
    <source>
        <dbReference type="PIRSR" id="PIRSR004682-1"/>
    </source>
</evidence>
<keyword evidence="4 7" id="KW-0378">Hydrolase</keyword>
<feature type="site" description="Contributes to substrate recognition" evidence="9">
    <location>
        <position position="109"/>
    </location>
</feature>
<feature type="site" description="Stabilizes the phosphoryl group" evidence="9">
    <location>
        <position position="52"/>
    </location>
</feature>
<dbReference type="InterPro" id="IPR023214">
    <property type="entry name" value="HAD_sf"/>
</dbReference>
<keyword evidence="10" id="KW-0862">Zinc</keyword>
<feature type="binding site" evidence="10">
    <location>
        <position position="108"/>
    </location>
    <ligand>
        <name>Zn(2+)</name>
        <dbReference type="ChEBI" id="CHEBI:29105"/>
    </ligand>
</feature>
<feature type="binding site" evidence="10">
    <location>
        <position position="91"/>
    </location>
    <ligand>
        <name>Zn(2+)</name>
        <dbReference type="ChEBI" id="CHEBI:29105"/>
    </ligand>
</feature>
<comment type="cofactor">
    <cofactor evidence="10">
        <name>Mg(2+)</name>
        <dbReference type="ChEBI" id="CHEBI:18420"/>
    </cofactor>
</comment>
<keyword evidence="10" id="KW-0460">Magnesium</keyword>
<dbReference type="RefSeq" id="WP_148594648.1">
    <property type="nucleotide sequence ID" value="NZ_CP042997.1"/>
</dbReference>
<dbReference type="CDD" id="cd07503">
    <property type="entry name" value="HAD_HisB-N"/>
    <property type="match status" value="1"/>
</dbReference>
<dbReference type="PANTHER" id="PTHR42891:SF1">
    <property type="entry name" value="D-GLYCERO-BETA-D-MANNO-HEPTOSE-1,7-BISPHOSPHATE 7-PHOSPHATASE"/>
    <property type="match status" value="1"/>
</dbReference>
<proteinExistence type="inferred from homology"/>
<dbReference type="EMBL" id="CP042997">
    <property type="protein sequence ID" value="QEH34775.1"/>
    <property type="molecule type" value="Genomic_DNA"/>
</dbReference>
<organism evidence="12 13">
    <name type="scientific">Aquisphaera giovannonii</name>
    <dbReference type="NCBI Taxonomy" id="406548"/>
    <lineage>
        <taxon>Bacteria</taxon>
        <taxon>Pseudomonadati</taxon>
        <taxon>Planctomycetota</taxon>
        <taxon>Planctomycetia</taxon>
        <taxon>Isosphaerales</taxon>
        <taxon>Isosphaeraceae</taxon>
        <taxon>Aquisphaera</taxon>
    </lineage>
</organism>
<gene>
    <name evidence="12" type="primary">gmhB</name>
    <name evidence="12" type="ORF">OJF2_33170</name>
</gene>
<dbReference type="GO" id="GO:0005975">
    <property type="term" value="P:carbohydrate metabolic process"/>
    <property type="evidence" value="ECO:0007669"/>
    <property type="project" value="InterPro"/>
</dbReference>
<feature type="active site" description="Nucleophile" evidence="8">
    <location>
        <position position="10"/>
    </location>
</feature>
<evidence type="ECO:0000256" key="5">
    <source>
        <dbReference type="ARBA" id="ARBA00023277"/>
    </source>
</evidence>
<sequence>METHRAAFLDKDGTLVVDVPYNVDPDQIRLAPGAAEGLVLLRDAGFRLIVISNQSGVARGLFAEAAIAAVRGRLGELLGEIGVALDGFYYCPHHPQGVVPEYAVACECRKPQPGMILAAARDHAIDLGRSWFLGDILDDVEAGRRAGCRTALIANGNETEWERSPLRWPDVVARDLAEAARLITAAPDAGPRPDANIHPTGE</sequence>
<dbReference type="Proteomes" id="UP000324233">
    <property type="component" value="Chromosome"/>
</dbReference>
<evidence type="ECO:0000256" key="9">
    <source>
        <dbReference type="PIRSR" id="PIRSR004682-3"/>
    </source>
</evidence>
<keyword evidence="3 10" id="KW-0479">Metal-binding</keyword>
<dbReference type="InterPro" id="IPR004446">
    <property type="entry name" value="Heptose_bisP_phosphatase"/>
</dbReference>
<feature type="site" description="Contributes to substrate recognition" evidence="9">
    <location>
        <position position="110"/>
    </location>
</feature>
<dbReference type="GO" id="GO:0005737">
    <property type="term" value="C:cytoplasm"/>
    <property type="evidence" value="ECO:0007669"/>
    <property type="project" value="UniProtKB-SubCell"/>
</dbReference>
<dbReference type="GO" id="GO:0046872">
    <property type="term" value="F:metal ion binding"/>
    <property type="evidence" value="ECO:0007669"/>
    <property type="project" value="UniProtKB-KW"/>
</dbReference>
<evidence type="ECO:0000256" key="6">
    <source>
        <dbReference type="ARBA" id="ARBA00031828"/>
    </source>
</evidence>
<keyword evidence="5 7" id="KW-0119">Carbohydrate metabolism</keyword>
<dbReference type="InterPro" id="IPR036412">
    <property type="entry name" value="HAD-like_sf"/>
</dbReference>
<evidence type="ECO:0000256" key="7">
    <source>
        <dbReference type="PIRNR" id="PIRNR004682"/>
    </source>
</evidence>
<evidence type="ECO:0000313" key="12">
    <source>
        <dbReference type="EMBL" id="QEH34775.1"/>
    </source>
</evidence>
<dbReference type="Pfam" id="PF13242">
    <property type="entry name" value="Hydrolase_like"/>
    <property type="match status" value="1"/>
</dbReference>
<dbReference type="EC" id="3.1.3.-" evidence="7"/>
<dbReference type="SUPFAM" id="SSF56784">
    <property type="entry name" value="HAD-like"/>
    <property type="match status" value="1"/>
</dbReference>
<dbReference type="PANTHER" id="PTHR42891">
    <property type="entry name" value="D-GLYCERO-BETA-D-MANNO-HEPTOSE-1,7-BISPHOSPHATE 7-PHOSPHATASE"/>
    <property type="match status" value="1"/>
</dbReference>
<dbReference type="NCBIfam" id="TIGR01662">
    <property type="entry name" value="HAD-SF-IIIA"/>
    <property type="match status" value="1"/>
</dbReference>
<feature type="region of interest" description="Disordered" evidence="11">
    <location>
        <begin position="183"/>
        <end position="202"/>
    </location>
</feature>
<evidence type="ECO:0000256" key="4">
    <source>
        <dbReference type="ARBA" id="ARBA00022801"/>
    </source>
</evidence>
<feature type="binding site" evidence="10">
    <location>
        <position position="135"/>
    </location>
    <ligand>
        <name>Mg(2+)</name>
        <dbReference type="ChEBI" id="CHEBI:18420"/>
    </ligand>
</feature>
<keyword evidence="2 7" id="KW-0963">Cytoplasm</keyword>
<evidence type="ECO:0000313" key="13">
    <source>
        <dbReference type="Proteomes" id="UP000324233"/>
    </source>
</evidence>
<feature type="binding site" evidence="10">
    <location>
        <position position="10"/>
    </location>
    <ligand>
        <name>Mg(2+)</name>
        <dbReference type="ChEBI" id="CHEBI:18420"/>
    </ligand>
</feature>
<evidence type="ECO:0000256" key="3">
    <source>
        <dbReference type="ARBA" id="ARBA00022723"/>
    </source>
</evidence>
<reference evidence="12 13" key="1">
    <citation type="submission" date="2019-08" db="EMBL/GenBank/DDBJ databases">
        <title>Deep-cultivation of Planctomycetes and their phenomic and genomic characterization uncovers novel biology.</title>
        <authorList>
            <person name="Wiegand S."/>
            <person name="Jogler M."/>
            <person name="Boedeker C."/>
            <person name="Pinto D."/>
            <person name="Vollmers J."/>
            <person name="Rivas-Marin E."/>
            <person name="Kohn T."/>
            <person name="Peeters S.H."/>
            <person name="Heuer A."/>
            <person name="Rast P."/>
            <person name="Oberbeckmann S."/>
            <person name="Bunk B."/>
            <person name="Jeske O."/>
            <person name="Meyerdierks A."/>
            <person name="Storesund J.E."/>
            <person name="Kallscheuer N."/>
            <person name="Luecker S."/>
            <person name="Lage O.M."/>
            <person name="Pohl T."/>
            <person name="Merkel B.J."/>
            <person name="Hornburger P."/>
            <person name="Mueller R.-W."/>
            <person name="Bruemmer F."/>
            <person name="Labrenz M."/>
            <person name="Spormann A.M."/>
            <person name="Op den Camp H."/>
            <person name="Overmann J."/>
            <person name="Amann R."/>
            <person name="Jetten M.S.M."/>
            <person name="Mascher T."/>
            <person name="Medema M.H."/>
            <person name="Devos D.P."/>
            <person name="Kaster A.-K."/>
            <person name="Ovreas L."/>
            <person name="Rohde M."/>
            <person name="Galperin M.Y."/>
            <person name="Jogler C."/>
        </authorList>
    </citation>
    <scope>NUCLEOTIDE SEQUENCE [LARGE SCALE GENOMIC DNA]</scope>
    <source>
        <strain evidence="12 13">OJF2</strain>
    </source>
</reference>
<comment type="cofactor">
    <cofactor evidence="10">
        <name>Zn(2+)</name>
        <dbReference type="ChEBI" id="CHEBI:29105"/>
    </cofactor>
</comment>